<dbReference type="EMBL" id="CH445348">
    <property type="protein sequence ID" value="EAT79691.1"/>
    <property type="molecule type" value="Genomic_DNA"/>
</dbReference>
<evidence type="ECO:0008006" key="3">
    <source>
        <dbReference type="Google" id="ProtNLM"/>
    </source>
</evidence>
<dbReference type="VEuPathDB" id="FungiDB:JI435_128910"/>
<dbReference type="AlphaFoldDB" id="Q0U5S3"/>
<dbReference type="RefSeq" id="XP_001803107.1">
    <property type="nucleotide sequence ID" value="XM_001803055.1"/>
</dbReference>
<protein>
    <recommendedName>
        <fullName evidence="3">F-box domain-containing protein</fullName>
    </recommendedName>
</protein>
<gene>
    <name evidence="1" type="ORF">SNOG_12891</name>
</gene>
<reference evidence="2" key="1">
    <citation type="journal article" date="2007" name="Plant Cell">
        <title>Dothideomycete-plant interactions illuminated by genome sequencing and EST analysis of the wheat pathogen Stagonospora nodorum.</title>
        <authorList>
            <person name="Hane J.K."/>
            <person name="Lowe R.G."/>
            <person name="Solomon P.S."/>
            <person name="Tan K.C."/>
            <person name="Schoch C.L."/>
            <person name="Spatafora J.W."/>
            <person name="Crous P.W."/>
            <person name="Kodira C."/>
            <person name="Birren B.W."/>
            <person name="Galagan J.E."/>
            <person name="Torriani S.F."/>
            <person name="McDonald B.A."/>
            <person name="Oliver R.P."/>
        </authorList>
    </citation>
    <scope>NUCLEOTIDE SEQUENCE [LARGE SCALE GENOMIC DNA]</scope>
    <source>
        <strain evidence="2">SN15 / ATCC MYA-4574 / FGSC 10173</strain>
    </source>
</reference>
<sequence>MQNRSRTSLIHLPQELQDVIANFILDEHGRRHSLLNLSYTCKRLRASCLPMIYENIEVHGYLPRSCVRIFSPNTKHLELARTLSTSSASVGQYIKTLELKGVEPEQAIAEQILEHTTSLKTFVYQFEVQCNYDGLGTWPNAQTLTRALANVGQTLEHLEVTHQFQSDLFGLMGPFFPPRALIFKELVVLKSLSVTLSLLLGWRPDSTTRLAETLPSGLVRLSIEYSPQMPEDCQWQAEDVLRVLEEFVAGKRWMKTTPHLDSITLNDTIWSPDKGQQEKTRKAAKDMFEQNGLQCFASRVGVWDWEDDDDSNIRSRH</sequence>
<proteinExistence type="predicted"/>
<dbReference type="InParanoid" id="Q0U5S3"/>
<organism evidence="1 2">
    <name type="scientific">Phaeosphaeria nodorum (strain SN15 / ATCC MYA-4574 / FGSC 10173)</name>
    <name type="common">Glume blotch fungus</name>
    <name type="synonym">Parastagonospora nodorum</name>
    <dbReference type="NCBI Taxonomy" id="321614"/>
    <lineage>
        <taxon>Eukaryota</taxon>
        <taxon>Fungi</taxon>
        <taxon>Dikarya</taxon>
        <taxon>Ascomycota</taxon>
        <taxon>Pezizomycotina</taxon>
        <taxon>Dothideomycetes</taxon>
        <taxon>Pleosporomycetidae</taxon>
        <taxon>Pleosporales</taxon>
        <taxon>Pleosporineae</taxon>
        <taxon>Phaeosphaeriaceae</taxon>
        <taxon>Parastagonospora</taxon>
    </lineage>
</organism>
<evidence type="ECO:0000313" key="1">
    <source>
        <dbReference type="EMBL" id="EAT79691.1"/>
    </source>
</evidence>
<dbReference type="KEGG" id="pno:SNOG_12891"/>
<dbReference type="Proteomes" id="UP000001055">
    <property type="component" value="Unassembled WGS sequence"/>
</dbReference>
<name>Q0U5S3_PHANO</name>
<dbReference type="GeneID" id="5980020"/>
<evidence type="ECO:0000313" key="2">
    <source>
        <dbReference type="Proteomes" id="UP000001055"/>
    </source>
</evidence>
<accession>Q0U5S3</accession>